<dbReference type="EMBL" id="CP069188">
    <property type="protein sequence ID" value="QRV15651.1"/>
    <property type="molecule type" value="Genomic_DNA"/>
</dbReference>
<dbReference type="Proteomes" id="UP000637819">
    <property type="component" value="Chromosome"/>
</dbReference>
<evidence type="ECO:0000256" key="1">
    <source>
        <dbReference type="SAM" id="MobiDB-lite"/>
    </source>
</evidence>
<dbReference type="AlphaFoldDB" id="A0A8T8E2P6"/>
<evidence type="ECO:0000313" key="2">
    <source>
        <dbReference type="EMBL" id="QRV15651.1"/>
    </source>
</evidence>
<gene>
    <name evidence="2" type="ORF">JMJ58_01740</name>
</gene>
<proteinExistence type="predicted"/>
<feature type="compositionally biased region" description="Low complexity" evidence="1">
    <location>
        <begin position="92"/>
        <end position="108"/>
    </location>
</feature>
<dbReference type="OrthoDB" id="107316at2157"/>
<dbReference type="KEGG" id="hsal:JMJ58_01740"/>
<protein>
    <submittedName>
        <fullName evidence="2">KEOPS complex Pcc1-like subunit</fullName>
    </submittedName>
</protein>
<dbReference type="NCBIfam" id="NF011470">
    <property type="entry name" value="PRK14887.1"/>
    <property type="match status" value="1"/>
</dbReference>
<feature type="region of interest" description="Disordered" evidence="1">
    <location>
        <begin position="78"/>
        <end position="108"/>
    </location>
</feature>
<name>A0A8T8E2P6_9EURY</name>
<evidence type="ECO:0000313" key="3">
    <source>
        <dbReference type="Proteomes" id="UP000637819"/>
    </source>
</evidence>
<feature type="compositionally biased region" description="Basic and acidic residues" evidence="1">
    <location>
        <begin position="79"/>
        <end position="91"/>
    </location>
</feature>
<accession>A0A8T8E2P6</accession>
<dbReference type="GeneID" id="62873806"/>
<keyword evidence="3" id="KW-1185">Reference proteome</keyword>
<organism evidence="2 3">
    <name type="scientific">Haloterrigena salifodinae</name>
    <dbReference type="NCBI Taxonomy" id="2675099"/>
    <lineage>
        <taxon>Archaea</taxon>
        <taxon>Methanobacteriati</taxon>
        <taxon>Methanobacteriota</taxon>
        <taxon>Stenosarchaea group</taxon>
        <taxon>Halobacteria</taxon>
        <taxon>Halobacteriales</taxon>
        <taxon>Natrialbaceae</taxon>
        <taxon>Haloterrigena</taxon>
    </lineage>
</organism>
<sequence>MSRRATIRTRHDDPELVARALRPDNTDEMETVVERDDNESETETEGAVVTHIERETTGGLHSNVDDYAVNLEVAIDVARSGRDRREQREQPADAGSASDADSNTTDTS</sequence>
<dbReference type="RefSeq" id="WP_204748123.1">
    <property type="nucleotide sequence ID" value="NZ_CP069188.1"/>
</dbReference>
<reference evidence="2 3" key="1">
    <citation type="submission" date="2021-01" db="EMBL/GenBank/DDBJ databases">
        <title>Genome Sequence and Methylation Pattern of Haloterrigena salifodinae BOL5-1, An Extremely Halophilic Archaeon from a Bolivian Salt Mine.</title>
        <authorList>
            <person name="DasSarma P."/>
            <person name="Anton B.P."/>
            <person name="DasSarma S.L."/>
            <person name="von Ehrenheim H.A.L."/>
            <person name="Martinez F.L."/>
            <person name="Guzman D."/>
            <person name="Roberts R.J."/>
            <person name="DasSarma S."/>
        </authorList>
    </citation>
    <scope>NUCLEOTIDE SEQUENCE [LARGE SCALE GENOMIC DNA]</scope>
    <source>
        <strain evidence="2 3">BOL5-1</strain>
    </source>
</reference>